<sequence>MNQLRMTVVASVLVALMGCQSTPKEPQQASQTNQEQQQANVEFEKVKDTHTTWTKNLSHVDALKIYSPTTYKTLLKAWNEASDLYKVMEKNPTVTLEDRSFFSSQSYAQAYNEKIIAVDAAYKKLEQLKAKADVLLADSIAQMNQLDAIFANRHFPDEYRSLLSDYEELFDDVADDELEDAQENQVEFLANGRKLEIKVEHKVYISPLEQELYVLKREEFNTVAPMTFSAAQSEIQLASNVVAGNPRDKVAIKAAVAKARFEIQHVKQVTHQVKVLAAIEDGQFENYVLDTENQLLTISKAIDGSDFRDVVFREQAEKVLEQVKKLRSADKTDLLLEKLNKSQAKTEQLLSDNNKLTAELKQQHTLSSAYQNQIEQQTKLIERLEQQLNSKPSPAAYDAADSTIAPSESNKEVSNKVDTPVEPTAVATPAVATDTSVTTSTTTDETAQQ</sequence>
<evidence type="ECO:0000256" key="1">
    <source>
        <dbReference type="SAM" id="Coils"/>
    </source>
</evidence>
<evidence type="ECO:0000313" key="4">
    <source>
        <dbReference type="Proteomes" id="UP000462621"/>
    </source>
</evidence>
<gene>
    <name evidence="3" type="ORF">F9817_18580</name>
</gene>
<accession>A0A7X4LNI7</accession>
<evidence type="ECO:0000313" key="3">
    <source>
        <dbReference type="EMBL" id="MZI95189.1"/>
    </source>
</evidence>
<organism evidence="3 4">
    <name type="scientific">Vibrio eleionomae</name>
    <dbReference type="NCBI Taxonomy" id="2653505"/>
    <lineage>
        <taxon>Bacteria</taxon>
        <taxon>Pseudomonadati</taxon>
        <taxon>Pseudomonadota</taxon>
        <taxon>Gammaproteobacteria</taxon>
        <taxon>Vibrionales</taxon>
        <taxon>Vibrionaceae</taxon>
        <taxon>Vibrio</taxon>
    </lineage>
</organism>
<protein>
    <submittedName>
        <fullName evidence="3">DNA repair protein</fullName>
    </submittedName>
</protein>
<name>A0A7X4LNI7_9VIBR</name>
<evidence type="ECO:0000256" key="2">
    <source>
        <dbReference type="SAM" id="MobiDB-lite"/>
    </source>
</evidence>
<dbReference type="Proteomes" id="UP000462621">
    <property type="component" value="Unassembled WGS sequence"/>
</dbReference>
<keyword evidence="1" id="KW-0175">Coiled coil</keyword>
<dbReference type="PROSITE" id="PS51257">
    <property type="entry name" value="PROKAR_LIPOPROTEIN"/>
    <property type="match status" value="1"/>
</dbReference>
<feature type="region of interest" description="Disordered" evidence="2">
    <location>
        <begin position="389"/>
        <end position="449"/>
    </location>
</feature>
<proteinExistence type="predicted"/>
<dbReference type="RefSeq" id="WP_161157668.1">
    <property type="nucleotide sequence ID" value="NZ_WEKT01000047.1"/>
</dbReference>
<dbReference type="AlphaFoldDB" id="A0A7X4LNI7"/>
<dbReference type="EMBL" id="WEKT01000047">
    <property type="protein sequence ID" value="MZI95189.1"/>
    <property type="molecule type" value="Genomic_DNA"/>
</dbReference>
<keyword evidence="4" id="KW-1185">Reference proteome</keyword>
<comment type="caution">
    <text evidence="3">The sequence shown here is derived from an EMBL/GenBank/DDBJ whole genome shotgun (WGS) entry which is preliminary data.</text>
</comment>
<reference evidence="3 4" key="1">
    <citation type="submission" date="2019-10" db="EMBL/GenBank/DDBJ databases">
        <title>Vibrio sp. nov. isolated from a shrimp pond.</title>
        <authorList>
            <person name="Gomez-Gil B."/>
            <person name="Enciso-Ibarra J."/>
            <person name="Enciso-Ibarra K."/>
            <person name="Bolan-Mejia C."/>
        </authorList>
    </citation>
    <scope>NUCLEOTIDE SEQUENCE [LARGE SCALE GENOMIC DNA]</scope>
    <source>
        <strain evidence="3 4">CAIM 722</strain>
    </source>
</reference>
<feature type="coiled-coil region" evidence="1">
    <location>
        <begin position="339"/>
        <end position="387"/>
    </location>
</feature>
<feature type="compositionally biased region" description="Low complexity" evidence="2">
    <location>
        <begin position="417"/>
        <end position="449"/>
    </location>
</feature>